<evidence type="ECO:0000313" key="1">
    <source>
        <dbReference type="EMBL" id="KAK7507033.1"/>
    </source>
</evidence>
<evidence type="ECO:0000313" key="2">
    <source>
        <dbReference type="Proteomes" id="UP001519460"/>
    </source>
</evidence>
<name>A0ABD0M773_9CAEN</name>
<dbReference type="Proteomes" id="UP001519460">
    <property type="component" value="Unassembled WGS sequence"/>
</dbReference>
<keyword evidence="2" id="KW-1185">Reference proteome</keyword>
<protein>
    <submittedName>
        <fullName evidence="1">Uncharacterized protein</fullName>
    </submittedName>
</protein>
<sequence length="178" mass="19750">MCSHPSYRTRLLFTAFLVQDLVRVFMLSVLLIQACQFTETKVACSGQEVQRISVITALPSLLKENNAECMRRVVPKVRAEKKVAPEKFTPTINLSTFPLPPRHSILEKCEQVRRMPVGSQERVQVSGALLTGQSGTQRATGNGKPTVVLTTSSAPCGEKQEKLVRIIRTLWRCLASSP</sequence>
<accession>A0ABD0M773</accession>
<reference evidence="1 2" key="1">
    <citation type="journal article" date="2023" name="Sci. Data">
        <title>Genome assembly of the Korean intertidal mud-creeper Batillaria attramentaria.</title>
        <authorList>
            <person name="Patra A.K."/>
            <person name="Ho P.T."/>
            <person name="Jun S."/>
            <person name="Lee S.J."/>
            <person name="Kim Y."/>
            <person name="Won Y.J."/>
        </authorList>
    </citation>
    <scope>NUCLEOTIDE SEQUENCE [LARGE SCALE GENOMIC DNA]</scope>
    <source>
        <strain evidence="1">Wonlab-2016</strain>
    </source>
</reference>
<comment type="caution">
    <text evidence="1">The sequence shown here is derived from an EMBL/GenBank/DDBJ whole genome shotgun (WGS) entry which is preliminary data.</text>
</comment>
<gene>
    <name evidence="1" type="ORF">BaRGS_00001884</name>
</gene>
<organism evidence="1 2">
    <name type="scientific">Batillaria attramentaria</name>
    <dbReference type="NCBI Taxonomy" id="370345"/>
    <lineage>
        <taxon>Eukaryota</taxon>
        <taxon>Metazoa</taxon>
        <taxon>Spiralia</taxon>
        <taxon>Lophotrochozoa</taxon>
        <taxon>Mollusca</taxon>
        <taxon>Gastropoda</taxon>
        <taxon>Caenogastropoda</taxon>
        <taxon>Sorbeoconcha</taxon>
        <taxon>Cerithioidea</taxon>
        <taxon>Batillariidae</taxon>
        <taxon>Batillaria</taxon>
    </lineage>
</organism>
<dbReference type="EMBL" id="JACVVK020000005">
    <property type="protein sequence ID" value="KAK7507033.1"/>
    <property type="molecule type" value="Genomic_DNA"/>
</dbReference>
<dbReference type="AlphaFoldDB" id="A0ABD0M773"/>
<proteinExistence type="predicted"/>